<dbReference type="AlphaFoldDB" id="A0A6A5XP95"/>
<dbReference type="GO" id="GO:0098552">
    <property type="term" value="C:side of membrane"/>
    <property type="evidence" value="ECO:0007669"/>
    <property type="project" value="UniProtKB-KW"/>
</dbReference>
<keyword evidence="9" id="KW-0408">Iron</keyword>
<feature type="compositionally biased region" description="Polar residues" evidence="10">
    <location>
        <begin position="101"/>
        <end position="115"/>
    </location>
</feature>
<name>A0A6A5XP95_9PLEO</name>
<feature type="chain" id="PRO_5025397169" description="CFEM domain-containing protein" evidence="12">
    <location>
        <begin position="17"/>
        <end position="220"/>
    </location>
</feature>
<keyword evidence="9" id="KW-0349">Heme</keyword>
<comment type="similarity">
    <text evidence="3">Belongs to the RBT5 family.</text>
</comment>
<dbReference type="InterPro" id="IPR008427">
    <property type="entry name" value="Extracellular_membr_CFEM_dom"/>
</dbReference>
<gene>
    <name evidence="14" type="ORF">BU24DRAFT_463331</name>
</gene>
<dbReference type="PROSITE" id="PS51257">
    <property type="entry name" value="PROKAR_LIPOPROTEIN"/>
    <property type="match status" value="1"/>
</dbReference>
<evidence type="ECO:0000256" key="1">
    <source>
        <dbReference type="ARBA" id="ARBA00004589"/>
    </source>
</evidence>
<organism evidence="14 15">
    <name type="scientific">Aaosphaeria arxii CBS 175.79</name>
    <dbReference type="NCBI Taxonomy" id="1450172"/>
    <lineage>
        <taxon>Eukaryota</taxon>
        <taxon>Fungi</taxon>
        <taxon>Dikarya</taxon>
        <taxon>Ascomycota</taxon>
        <taxon>Pezizomycotina</taxon>
        <taxon>Dothideomycetes</taxon>
        <taxon>Pleosporomycetidae</taxon>
        <taxon>Pleosporales</taxon>
        <taxon>Pleosporales incertae sedis</taxon>
        <taxon>Aaosphaeria</taxon>
    </lineage>
</organism>
<feature type="transmembrane region" description="Helical" evidence="11">
    <location>
        <begin position="196"/>
        <end position="219"/>
    </location>
</feature>
<evidence type="ECO:0000256" key="3">
    <source>
        <dbReference type="ARBA" id="ARBA00010031"/>
    </source>
</evidence>
<keyword evidence="5" id="KW-0325">Glycoprotein</keyword>
<feature type="compositionally biased region" description="Polar residues" evidence="10">
    <location>
        <begin position="131"/>
        <end position="140"/>
    </location>
</feature>
<feature type="region of interest" description="Disordered" evidence="10">
    <location>
        <begin position="159"/>
        <end position="180"/>
    </location>
</feature>
<evidence type="ECO:0000256" key="10">
    <source>
        <dbReference type="SAM" id="MobiDB-lite"/>
    </source>
</evidence>
<feature type="signal peptide" evidence="12">
    <location>
        <begin position="1"/>
        <end position="16"/>
    </location>
</feature>
<evidence type="ECO:0000256" key="5">
    <source>
        <dbReference type="ARBA" id="ARBA00022622"/>
    </source>
</evidence>
<feature type="region of interest" description="Disordered" evidence="10">
    <location>
        <begin position="101"/>
        <end position="140"/>
    </location>
</feature>
<evidence type="ECO:0000256" key="6">
    <source>
        <dbReference type="ARBA" id="ARBA00022729"/>
    </source>
</evidence>
<evidence type="ECO:0000256" key="2">
    <source>
        <dbReference type="ARBA" id="ARBA00004613"/>
    </source>
</evidence>
<accession>A0A6A5XP95</accession>
<keyword evidence="11" id="KW-0812">Transmembrane</keyword>
<keyword evidence="9" id="KW-0479">Metal-binding</keyword>
<reference evidence="14" key="1">
    <citation type="journal article" date="2020" name="Stud. Mycol.">
        <title>101 Dothideomycetes genomes: a test case for predicting lifestyles and emergence of pathogens.</title>
        <authorList>
            <person name="Haridas S."/>
            <person name="Albert R."/>
            <person name="Binder M."/>
            <person name="Bloem J."/>
            <person name="Labutti K."/>
            <person name="Salamov A."/>
            <person name="Andreopoulos B."/>
            <person name="Baker S."/>
            <person name="Barry K."/>
            <person name="Bills G."/>
            <person name="Bluhm B."/>
            <person name="Cannon C."/>
            <person name="Castanera R."/>
            <person name="Culley D."/>
            <person name="Daum C."/>
            <person name="Ezra D."/>
            <person name="Gonzalez J."/>
            <person name="Henrissat B."/>
            <person name="Kuo A."/>
            <person name="Liang C."/>
            <person name="Lipzen A."/>
            <person name="Lutzoni F."/>
            <person name="Magnuson J."/>
            <person name="Mondo S."/>
            <person name="Nolan M."/>
            <person name="Ohm R."/>
            <person name="Pangilinan J."/>
            <person name="Park H.-J."/>
            <person name="Ramirez L."/>
            <person name="Alfaro M."/>
            <person name="Sun H."/>
            <person name="Tritt A."/>
            <person name="Yoshinaga Y."/>
            <person name="Zwiers L.-H."/>
            <person name="Turgeon B."/>
            <person name="Goodwin S."/>
            <person name="Spatafora J."/>
            <person name="Crous P."/>
            <person name="Grigoriev I."/>
        </authorList>
    </citation>
    <scope>NUCLEOTIDE SEQUENCE</scope>
    <source>
        <strain evidence="14">CBS 175.79</strain>
    </source>
</reference>
<dbReference type="GeneID" id="54289503"/>
<keyword evidence="8" id="KW-0449">Lipoprotein</keyword>
<dbReference type="GO" id="GO:0005576">
    <property type="term" value="C:extracellular region"/>
    <property type="evidence" value="ECO:0007669"/>
    <property type="project" value="UniProtKB-SubCell"/>
</dbReference>
<evidence type="ECO:0000313" key="14">
    <source>
        <dbReference type="EMBL" id="KAF2014550.1"/>
    </source>
</evidence>
<keyword evidence="6 12" id="KW-0732">Signal</keyword>
<evidence type="ECO:0000313" key="15">
    <source>
        <dbReference type="Proteomes" id="UP000799778"/>
    </source>
</evidence>
<dbReference type="GO" id="GO:0046872">
    <property type="term" value="F:metal ion binding"/>
    <property type="evidence" value="ECO:0007669"/>
    <property type="project" value="UniProtKB-UniRule"/>
</dbReference>
<keyword evidence="4" id="KW-0964">Secreted</keyword>
<evidence type="ECO:0000256" key="7">
    <source>
        <dbReference type="ARBA" id="ARBA00023157"/>
    </source>
</evidence>
<evidence type="ECO:0000259" key="13">
    <source>
        <dbReference type="PROSITE" id="PS52012"/>
    </source>
</evidence>
<keyword evidence="15" id="KW-1185">Reference proteome</keyword>
<feature type="compositionally biased region" description="Pro residues" evidence="10">
    <location>
        <begin position="162"/>
        <end position="171"/>
    </location>
</feature>
<evidence type="ECO:0000256" key="4">
    <source>
        <dbReference type="ARBA" id="ARBA00022525"/>
    </source>
</evidence>
<dbReference type="PROSITE" id="PS52012">
    <property type="entry name" value="CFEM"/>
    <property type="match status" value="1"/>
</dbReference>
<evidence type="ECO:0000256" key="8">
    <source>
        <dbReference type="ARBA" id="ARBA00023288"/>
    </source>
</evidence>
<comment type="caution">
    <text evidence="9">Lacks conserved residue(s) required for the propagation of feature annotation.</text>
</comment>
<proteinExistence type="inferred from homology"/>
<dbReference type="EMBL" id="ML978070">
    <property type="protein sequence ID" value="KAF2014550.1"/>
    <property type="molecule type" value="Genomic_DNA"/>
</dbReference>
<dbReference type="Proteomes" id="UP000799778">
    <property type="component" value="Unassembled WGS sequence"/>
</dbReference>
<keyword evidence="5" id="KW-0336">GPI-anchor</keyword>
<feature type="domain" description="CFEM" evidence="13">
    <location>
        <begin position="1"/>
        <end position="110"/>
    </location>
</feature>
<keyword evidence="11" id="KW-0472">Membrane</keyword>
<sequence length="220" mass="23035">MRYILAVLILVATASCREVFDLPSCAFQCFAKGVAQLKCSVDDFQGCCKQMDQLASTLIPCIQLNCNDPAKEKQVIDTIEQTCAAEGVPVTIITSKLPQRSTVQPASSTTASGRSSIAADPITSVVPPKPVSQTGLPHQSGRTDVCNLVTITNTVYTVCRPPSTPQPPKPIGPTSSATHHIQPTGTGNFTVSPSSFLGAAVDLNIPMGIVVVLGVAVLVM</sequence>
<evidence type="ECO:0000256" key="11">
    <source>
        <dbReference type="SAM" id="Phobius"/>
    </source>
</evidence>
<keyword evidence="7" id="KW-1015">Disulfide bond</keyword>
<evidence type="ECO:0000256" key="9">
    <source>
        <dbReference type="PROSITE-ProRule" id="PRU01356"/>
    </source>
</evidence>
<protein>
    <recommendedName>
        <fullName evidence="13">CFEM domain-containing protein</fullName>
    </recommendedName>
</protein>
<keyword evidence="11" id="KW-1133">Transmembrane helix</keyword>
<dbReference type="Pfam" id="PF05730">
    <property type="entry name" value="CFEM"/>
    <property type="match status" value="1"/>
</dbReference>
<evidence type="ECO:0000256" key="12">
    <source>
        <dbReference type="SAM" id="SignalP"/>
    </source>
</evidence>
<feature type="binding site" description="axial binding residue" evidence="9">
    <location>
        <position position="43"/>
    </location>
    <ligand>
        <name>heme</name>
        <dbReference type="ChEBI" id="CHEBI:30413"/>
    </ligand>
    <ligandPart>
        <name>Fe</name>
        <dbReference type="ChEBI" id="CHEBI:18248"/>
    </ligandPart>
</feature>
<comment type="subcellular location">
    <subcellularLocation>
        <location evidence="1">Membrane</location>
        <topology evidence="1">Lipid-anchor</topology>
        <topology evidence="1">GPI-anchor</topology>
    </subcellularLocation>
    <subcellularLocation>
        <location evidence="2">Secreted</location>
    </subcellularLocation>
</comment>
<dbReference type="RefSeq" id="XP_033382889.1">
    <property type="nucleotide sequence ID" value="XM_033532106.1"/>
</dbReference>